<evidence type="ECO:0000313" key="2">
    <source>
        <dbReference type="EMBL" id="MCQ9210568.1"/>
    </source>
</evidence>
<sequence>MKKWKENQSYYLRRAFIFLFAVAIVLGVIGLYQYYESRIEKPWQMVTAIAFGTFKLFFFAPTLSPDADYSPFYEVAKWLAPLLSSALVLSWLNVFLLHLKNLLAYRFSTKMVIIGYQKETLVLLRKIKALTKKKRVYVYHDTAIKAQDKEEVEKLGYPFATIDFTKAPYLEKISKIAEASINNCETIIFMSDDLKNYESFAHLIPLLKPKQRIRVVVRMKSYALRDMLEKMISRLRENQPSLSLVDVTFYDEDQLYVDRIMNNEEDIQSHIATQKTGVWEMKAPHFVVVGYDSFVKSFLLRVANDFTISLKEPIRVTMMGRGFKREIDELLADYPELDQALDIRDVNVNPAGRDFLQALQELKHITRFLIVDEDPMMALEIIERIQRVFPRPAIYFKNNTSVSFAPLFDKSGGDIRAFGTLKEIMDPRYIINQELDIKARNFNDYYNKTAEEFGNPPGAPWDQISEVKKSSSRNSAAHSRVKQEILRHYFQWDDERIKKWLNERKKELKEMVEVSSGESLKVGLTAYLETYEIINFLAQLEHLRWCRFYYSLGFTYGETKDEMRKTHPCLVEDWDRIIGDLFFQCHPIYDVIAVLSTF</sequence>
<evidence type="ECO:0000313" key="3">
    <source>
        <dbReference type="Proteomes" id="UP001059480"/>
    </source>
</evidence>
<dbReference type="Proteomes" id="UP001059480">
    <property type="component" value="Unassembled WGS sequence"/>
</dbReference>
<gene>
    <name evidence="2" type="ORF">NPA36_08395</name>
</gene>
<evidence type="ECO:0008006" key="4">
    <source>
        <dbReference type="Google" id="ProtNLM"/>
    </source>
</evidence>
<feature type="transmembrane region" description="Helical" evidence="1">
    <location>
        <begin position="42"/>
        <end position="60"/>
    </location>
</feature>
<dbReference type="EMBL" id="JANHNZ010000009">
    <property type="protein sequence ID" value="MCQ9210568.1"/>
    <property type="molecule type" value="Genomic_DNA"/>
</dbReference>
<reference evidence="2" key="1">
    <citation type="submission" date="2022-07" db="EMBL/GenBank/DDBJ databases">
        <authorList>
            <person name="Jung M.-Y."/>
            <person name="Lee M."/>
        </authorList>
    </citation>
    <scope>NUCLEOTIDE SEQUENCE</scope>
    <source>
        <strain evidence="2">S8</strain>
    </source>
</reference>
<feature type="transmembrane region" description="Helical" evidence="1">
    <location>
        <begin position="80"/>
        <end position="99"/>
    </location>
</feature>
<accession>A0ABT1WPV0</accession>
<evidence type="ECO:0000256" key="1">
    <source>
        <dbReference type="SAM" id="Phobius"/>
    </source>
</evidence>
<feature type="transmembrane region" description="Helical" evidence="1">
    <location>
        <begin position="15"/>
        <end position="35"/>
    </location>
</feature>
<comment type="caution">
    <text evidence="2">The sequence shown here is derived from an EMBL/GenBank/DDBJ whole genome shotgun (WGS) entry which is preliminary data.</text>
</comment>
<organism evidence="2 3">
    <name type="scientific">Granulicatella seriolae</name>
    <dbReference type="NCBI Taxonomy" id="2967226"/>
    <lineage>
        <taxon>Bacteria</taxon>
        <taxon>Bacillati</taxon>
        <taxon>Bacillota</taxon>
        <taxon>Bacilli</taxon>
        <taxon>Lactobacillales</taxon>
        <taxon>Carnobacteriaceae</taxon>
        <taxon>Granulicatella</taxon>
    </lineage>
</organism>
<keyword evidence="3" id="KW-1185">Reference proteome</keyword>
<protein>
    <recommendedName>
        <fullName evidence="4">RCK N-terminal domain-containing protein</fullName>
    </recommendedName>
</protein>
<name>A0ABT1WPV0_9LACT</name>
<keyword evidence="1" id="KW-1133">Transmembrane helix</keyword>
<proteinExistence type="predicted"/>
<dbReference type="Gene3D" id="6.20.350.10">
    <property type="match status" value="1"/>
</dbReference>
<reference evidence="2" key="3">
    <citation type="journal article" date="2023" name="Microbiol. Resour. Announc.">
        <title>Draft Genome Sequence of Granulicatella sp. Strain S8, Isolated from a Marine Fish, Seriola quinqueradiata.</title>
        <authorList>
            <person name="Lee M."/>
            <person name="Farooq A."/>
            <person name="Jeong J.B."/>
            <person name="Jung M.Y."/>
        </authorList>
    </citation>
    <scope>NUCLEOTIDE SEQUENCE</scope>
    <source>
        <strain evidence="2">S8</strain>
    </source>
</reference>
<keyword evidence="1" id="KW-0812">Transmembrane</keyword>
<dbReference type="RefSeq" id="WP_256945680.1">
    <property type="nucleotide sequence ID" value="NZ_JANHNZ010000009.1"/>
</dbReference>
<reference evidence="2" key="2">
    <citation type="journal article" date="2023" name="Curr. Microbiol.">
        <title>Granulicatella seriolae sp. nov., a Novel Facultative Anaerobe Isolated from Yellowtail Marine Fish.</title>
        <authorList>
            <person name="Lee M."/>
            <person name="Choi Y.J."/>
            <person name="Farooq A."/>
            <person name="Jeong J.B."/>
            <person name="Jung M.Y."/>
        </authorList>
    </citation>
    <scope>NUCLEOTIDE SEQUENCE</scope>
    <source>
        <strain evidence="2">S8</strain>
    </source>
</reference>
<keyword evidence="1" id="KW-0472">Membrane</keyword>